<dbReference type="Proteomes" id="UP000279259">
    <property type="component" value="Unassembled WGS sequence"/>
</dbReference>
<protein>
    <submittedName>
        <fullName evidence="2">Uncharacterized protein</fullName>
    </submittedName>
</protein>
<keyword evidence="3" id="KW-1185">Reference proteome</keyword>
<evidence type="ECO:0000313" key="3">
    <source>
        <dbReference type="Proteomes" id="UP000279259"/>
    </source>
</evidence>
<gene>
    <name evidence="2" type="ORF">EHS25_005424</name>
</gene>
<reference evidence="2 3" key="1">
    <citation type="submission" date="2018-11" db="EMBL/GenBank/DDBJ databases">
        <title>Genome sequence of Saitozyma podzolica DSM 27192.</title>
        <authorList>
            <person name="Aliyu H."/>
            <person name="Gorte O."/>
            <person name="Ochsenreither K."/>
        </authorList>
    </citation>
    <scope>NUCLEOTIDE SEQUENCE [LARGE SCALE GENOMIC DNA]</scope>
    <source>
        <strain evidence="2 3">DSM 27192</strain>
    </source>
</reference>
<feature type="region of interest" description="Disordered" evidence="1">
    <location>
        <begin position="1"/>
        <end position="156"/>
    </location>
</feature>
<dbReference type="OrthoDB" id="10604587at2759"/>
<organism evidence="2 3">
    <name type="scientific">Saitozyma podzolica</name>
    <dbReference type="NCBI Taxonomy" id="1890683"/>
    <lineage>
        <taxon>Eukaryota</taxon>
        <taxon>Fungi</taxon>
        <taxon>Dikarya</taxon>
        <taxon>Basidiomycota</taxon>
        <taxon>Agaricomycotina</taxon>
        <taxon>Tremellomycetes</taxon>
        <taxon>Tremellales</taxon>
        <taxon>Trimorphomycetaceae</taxon>
        <taxon>Saitozyma</taxon>
    </lineage>
</organism>
<dbReference type="AlphaFoldDB" id="A0A427XY82"/>
<feature type="compositionally biased region" description="Pro residues" evidence="1">
    <location>
        <begin position="72"/>
        <end position="89"/>
    </location>
</feature>
<evidence type="ECO:0000313" key="2">
    <source>
        <dbReference type="EMBL" id="RSH83809.1"/>
    </source>
</evidence>
<comment type="caution">
    <text evidence="2">The sequence shown here is derived from an EMBL/GenBank/DDBJ whole genome shotgun (WGS) entry which is preliminary data.</text>
</comment>
<name>A0A427XY82_9TREE</name>
<dbReference type="EMBL" id="RSCD01000023">
    <property type="protein sequence ID" value="RSH83809.1"/>
    <property type="molecule type" value="Genomic_DNA"/>
</dbReference>
<proteinExistence type="predicted"/>
<accession>A0A427XY82</accession>
<evidence type="ECO:0000256" key="1">
    <source>
        <dbReference type="SAM" id="MobiDB-lite"/>
    </source>
</evidence>
<feature type="compositionally biased region" description="Low complexity" evidence="1">
    <location>
        <begin position="1"/>
        <end position="19"/>
    </location>
</feature>
<feature type="region of interest" description="Disordered" evidence="1">
    <location>
        <begin position="168"/>
        <end position="201"/>
    </location>
</feature>
<sequence>MLDSSTARRSASPTSRRPSIQGPAGPIKNIASPSLFLGFHPSDRPSTNTPVLRLDRLVRKSLPSPTCLPYKCPYPAPAPRFPRHPPAASPDPTREPRPRRKSVRPTPDPSKVHPKHTQSTPKAHPKHTQSTPKAHPKHTQSTPKAHPHPPHSHCTFTLFPSCPTSKIRLPNSTPRVGSDPPSVYRSSVSRMRREDLPTEASPTMTYLRMLRG</sequence>